<keyword evidence="6" id="KW-1185">Reference proteome</keyword>
<comment type="subcellular location">
    <subcellularLocation>
        <location evidence="1">Endomembrane system</location>
    </subcellularLocation>
</comment>
<evidence type="ECO:0000259" key="4">
    <source>
        <dbReference type="PROSITE" id="PS50011"/>
    </source>
</evidence>
<reference evidence="5 6" key="1">
    <citation type="submission" date="2024-05" db="EMBL/GenBank/DDBJ databases">
        <title>Genome sequencing and assembly of Indian major carp, Cirrhinus mrigala (Hamilton, 1822).</title>
        <authorList>
            <person name="Mohindra V."/>
            <person name="Chowdhury L.M."/>
            <person name="Lal K."/>
            <person name="Jena J.K."/>
        </authorList>
    </citation>
    <scope>NUCLEOTIDE SEQUENCE [LARGE SCALE GENOMIC DNA]</scope>
    <source>
        <strain evidence="5">CM1030</strain>
        <tissue evidence="5">Blood</tissue>
    </source>
</reference>
<dbReference type="PRINTS" id="PR00109">
    <property type="entry name" value="TYRKINASE"/>
</dbReference>
<dbReference type="PANTHER" id="PTHR24416">
    <property type="entry name" value="TYROSINE-PROTEIN KINASE RECEPTOR"/>
    <property type="match status" value="1"/>
</dbReference>
<organism evidence="5 6">
    <name type="scientific">Cirrhinus mrigala</name>
    <name type="common">Mrigala</name>
    <dbReference type="NCBI Taxonomy" id="683832"/>
    <lineage>
        <taxon>Eukaryota</taxon>
        <taxon>Metazoa</taxon>
        <taxon>Chordata</taxon>
        <taxon>Craniata</taxon>
        <taxon>Vertebrata</taxon>
        <taxon>Euteleostomi</taxon>
        <taxon>Actinopterygii</taxon>
        <taxon>Neopterygii</taxon>
        <taxon>Teleostei</taxon>
        <taxon>Ostariophysi</taxon>
        <taxon>Cypriniformes</taxon>
        <taxon>Cyprinidae</taxon>
        <taxon>Labeoninae</taxon>
        <taxon>Labeonini</taxon>
        <taxon>Cirrhinus</taxon>
    </lineage>
</organism>
<dbReference type="EMBL" id="JAMKFB020000022">
    <property type="protein sequence ID" value="KAL0159276.1"/>
    <property type="molecule type" value="Genomic_DNA"/>
</dbReference>
<proteinExistence type="predicted"/>
<dbReference type="Gene3D" id="1.10.510.10">
    <property type="entry name" value="Transferase(Phosphotransferase) domain 1"/>
    <property type="match status" value="1"/>
</dbReference>
<dbReference type="InterPro" id="IPR000719">
    <property type="entry name" value="Prot_kinase_dom"/>
</dbReference>
<evidence type="ECO:0000256" key="1">
    <source>
        <dbReference type="ARBA" id="ARBA00004308"/>
    </source>
</evidence>
<dbReference type="GO" id="GO:0012505">
    <property type="term" value="C:endomembrane system"/>
    <property type="evidence" value="ECO:0007669"/>
    <property type="project" value="UniProtKB-SubCell"/>
</dbReference>
<keyword evidence="2" id="KW-0547">Nucleotide-binding</keyword>
<evidence type="ECO:0000313" key="5">
    <source>
        <dbReference type="EMBL" id="KAL0159276.1"/>
    </source>
</evidence>
<gene>
    <name evidence="5" type="ORF">M9458_043001</name>
</gene>
<keyword evidence="3" id="KW-0067">ATP-binding</keyword>
<evidence type="ECO:0000256" key="2">
    <source>
        <dbReference type="ARBA" id="ARBA00022741"/>
    </source>
</evidence>
<dbReference type="GO" id="GO:0005524">
    <property type="term" value="F:ATP binding"/>
    <property type="evidence" value="ECO:0007669"/>
    <property type="project" value="UniProtKB-KW"/>
</dbReference>
<dbReference type="Pfam" id="PF07714">
    <property type="entry name" value="PK_Tyr_Ser-Thr"/>
    <property type="match status" value="1"/>
</dbReference>
<dbReference type="PROSITE" id="PS50011">
    <property type="entry name" value="PROTEIN_KINASE_DOM"/>
    <property type="match status" value="1"/>
</dbReference>
<feature type="non-terminal residue" evidence="5">
    <location>
        <position position="1"/>
    </location>
</feature>
<dbReference type="AlphaFoldDB" id="A0ABD0NEC7"/>
<accession>A0ABD0NEC7</accession>
<evidence type="ECO:0000313" key="6">
    <source>
        <dbReference type="Proteomes" id="UP001529510"/>
    </source>
</evidence>
<dbReference type="InterPro" id="IPR001245">
    <property type="entry name" value="Ser-Thr/Tyr_kinase_cat_dom"/>
</dbReference>
<name>A0ABD0NEC7_CIRMR</name>
<dbReference type="InterPro" id="IPR011009">
    <property type="entry name" value="Kinase-like_dom_sf"/>
</dbReference>
<dbReference type="PANTHER" id="PTHR24416:SF573">
    <property type="entry name" value="INACTIVE TYROSINE-PROTEIN KINASE 7"/>
    <property type="match status" value="1"/>
</dbReference>
<evidence type="ECO:0000256" key="3">
    <source>
        <dbReference type="ARBA" id="ARBA00022840"/>
    </source>
</evidence>
<sequence length="56" mass="6815">EYYHYRQSWIPLRWLPSEAVFEDDFSTKTDVWSFGVLMWEVFSFGELPYADLTDDK</sequence>
<feature type="domain" description="Protein kinase" evidence="4">
    <location>
        <begin position="1"/>
        <end position="56"/>
    </location>
</feature>
<protein>
    <recommendedName>
        <fullName evidence="4">Protein kinase domain-containing protein</fullName>
    </recommendedName>
</protein>
<dbReference type="InterPro" id="IPR050122">
    <property type="entry name" value="RTK"/>
</dbReference>
<dbReference type="Proteomes" id="UP001529510">
    <property type="component" value="Unassembled WGS sequence"/>
</dbReference>
<feature type="non-terminal residue" evidence="5">
    <location>
        <position position="56"/>
    </location>
</feature>
<dbReference type="SUPFAM" id="SSF56112">
    <property type="entry name" value="Protein kinase-like (PK-like)"/>
    <property type="match status" value="1"/>
</dbReference>
<comment type="caution">
    <text evidence="5">The sequence shown here is derived from an EMBL/GenBank/DDBJ whole genome shotgun (WGS) entry which is preliminary data.</text>
</comment>